<reference evidence="1 2" key="1">
    <citation type="journal article" date="2019" name="Commun. Biol.">
        <title>The bagworm genome reveals a unique fibroin gene that provides high tensile strength.</title>
        <authorList>
            <person name="Kono N."/>
            <person name="Nakamura H."/>
            <person name="Ohtoshi R."/>
            <person name="Tomita M."/>
            <person name="Numata K."/>
            <person name="Arakawa K."/>
        </authorList>
    </citation>
    <scope>NUCLEOTIDE SEQUENCE [LARGE SCALE GENOMIC DNA]</scope>
</reference>
<evidence type="ECO:0000313" key="1">
    <source>
        <dbReference type="EMBL" id="GBP18875.1"/>
    </source>
</evidence>
<gene>
    <name evidence="1" type="ORF">EVAR_20406_1</name>
</gene>
<proteinExistence type="predicted"/>
<dbReference type="AlphaFoldDB" id="A0A4C1TXV0"/>
<evidence type="ECO:0000313" key="2">
    <source>
        <dbReference type="Proteomes" id="UP000299102"/>
    </source>
</evidence>
<comment type="caution">
    <text evidence="1">The sequence shown here is derived from an EMBL/GenBank/DDBJ whole genome shotgun (WGS) entry which is preliminary data.</text>
</comment>
<dbReference type="EMBL" id="BGZK01000102">
    <property type="protein sequence ID" value="GBP18875.1"/>
    <property type="molecule type" value="Genomic_DNA"/>
</dbReference>
<protein>
    <submittedName>
        <fullName evidence="1">Uncharacterized protein</fullName>
    </submittedName>
</protein>
<accession>A0A4C1TXV0</accession>
<dbReference type="Proteomes" id="UP000299102">
    <property type="component" value="Unassembled WGS sequence"/>
</dbReference>
<keyword evidence="2" id="KW-1185">Reference proteome</keyword>
<sequence>MVTTLRAVYRMCANEVKRCAAMSARLMCVESKARPVTSRQADTFRPADSTATALLLRRAFELSGDILTAKAFADPKVSLDEYLREIVNSVKFFESQSNSELAVRT</sequence>
<name>A0A4C1TXV0_EUMVA</name>
<organism evidence="1 2">
    <name type="scientific">Eumeta variegata</name>
    <name type="common">Bagworm moth</name>
    <name type="synonym">Eumeta japonica</name>
    <dbReference type="NCBI Taxonomy" id="151549"/>
    <lineage>
        <taxon>Eukaryota</taxon>
        <taxon>Metazoa</taxon>
        <taxon>Ecdysozoa</taxon>
        <taxon>Arthropoda</taxon>
        <taxon>Hexapoda</taxon>
        <taxon>Insecta</taxon>
        <taxon>Pterygota</taxon>
        <taxon>Neoptera</taxon>
        <taxon>Endopterygota</taxon>
        <taxon>Lepidoptera</taxon>
        <taxon>Glossata</taxon>
        <taxon>Ditrysia</taxon>
        <taxon>Tineoidea</taxon>
        <taxon>Psychidae</taxon>
        <taxon>Oiketicinae</taxon>
        <taxon>Eumeta</taxon>
    </lineage>
</organism>